<protein>
    <submittedName>
        <fullName evidence="2">DUF4861 domain-containing protein</fullName>
    </submittedName>
</protein>
<feature type="signal peptide" evidence="1">
    <location>
        <begin position="1"/>
        <end position="23"/>
    </location>
</feature>
<comment type="caution">
    <text evidence="2">The sequence shown here is derived from an EMBL/GenBank/DDBJ whole genome shotgun (WGS) entry which is preliminary data.</text>
</comment>
<evidence type="ECO:0000313" key="3">
    <source>
        <dbReference type="Proteomes" id="UP001589654"/>
    </source>
</evidence>
<evidence type="ECO:0000256" key="1">
    <source>
        <dbReference type="SAM" id="SignalP"/>
    </source>
</evidence>
<evidence type="ECO:0000313" key="2">
    <source>
        <dbReference type="EMBL" id="MFB9213535.1"/>
    </source>
</evidence>
<keyword evidence="3" id="KW-1185">Reference proteome</keyword>
<feature type="chain" id="PRO_5045494393" evidence="1">
    <location>
        <begin position="24"/>
        <end position="435"/>
    </location>
</feature>
<proteinExistence type="predicted"/>
<dbReference type="InterPro" id="IPR032342">
    <property type="entry name" value="DUF4861"/>
</dbReference>
<sequence length="435" mass="49282">MGKKNKLMAIAFCLSLLIGLASCQSHSEKYDLELTISNPSSVNLNEKPVIIPREQLGEIKEGNLEVLLIRNGQDTLPSQRTDRDGDGSWDELFFLLDLPGNSAETIFLKWVDEAPQWEERTYVRFGVRPSEADTVSPAKKDTFYPDELPGVMGYQPYQTDGPSWENDKVGFRHYLDGRNSKDVFGKKISGMSPRNVGISENGVTEDNYHVMEAWGRDILSVGTSVGIGGYALMIKDKLARLGVTQKDSLNNVVATTFEILANGPIRSLMQFNYQNWKPENTGRTYQVNEETQIWPGFYGYKNSVTFHQLKGDETGLIGLVNINTDKQVRGMEVGGFQILYTHDKQTYEKEWYLGLALIIPKEVYQGWIEAPEEGQIMDSFLAKVQIHEGRPLDYYAIAAWELSDPRFARENYFKTYLEDLAAQLEVKPIIEISPM</sequence>
<name>A0ABV5JBI6_9BACT</name>
<organism evidence="2 3">
    <name type="scientific">Echinicola jeungdonensis</name>
    <dbReference type="NCBI Taxonomy" id="709343"/>
    <lineage>
        <taxon>Bacteria</taxon>
        <taxon>Pseudomonadati</taxon>
        <taxon>Bacteroidota</taxon>
        <taxon>Cytophagia</taxon>
        <taxon>Cytophagales</taxon>
        <taxon>Cyclobacteriaceae</taxon>
        <taxon>Echinicola</taxon>
    </lineage>
</organism>
<dbReference type="RefSeq" id="WP_290248921.1">
    <property type="nucleotide sequence ID" value="NZ_JAUFQT010000002.1"/>
</dbReference>
<dbReference type="EMBL" id="JBHMEW010000068">
    <property type="protein sequence ID" value="MFB9213535.1"/>
    <property type="molecule type" value="Genomic_DNA"/>
</dbReference>
<dbReference type="Proteomes" id="UP001589654">
    <property type="component" value="Unassembled WGS sequence"/>
</dbReference>
<keyword evidence="1" id="KW-0732">Signal</keyword>
<accession>A0ABV5JBI6</accession>
<reference evidence="2 3" key="1">
    <citation type="submission" date="2024-09" db="EMBL/GenBank/DDBJ databases">
        <authorList>
            <person name="Sun Q."/>
            <person name="Mori K."/>
        </authorList>
    </citation>
    <scope>NUCLEOTIDE SEQUENCE [LARGE SCALE GENOMIC DNA]</scope>
    <source>
        <strain evidence="2 3">CECT 7682</strain>
    </source>
</reference>
<dbReference type="Pfam" id="PF16153">
    <property type="entry name" value="DUF4861"/>
    <property type="match status" value="1"/>
</dbReference>
<dbReference type="PROSITE" id="PS51257">
    <property type="entry name" value="PROKAR_LIPOPROTEIN"/>
    <property type="match status" value="1"/>
</dbReference>
<gene>
    <name evidence="2" type="ORF">ACFFUR_17085</name>
</gene>